<protein>
    <submittedName>
        <fullName evidence="3">Uncharacterized protein</fullName>
    </submittedName>
</protein>
<evidence type="ECO:0000313" key="4">
    <source>
        <dbReference type="Proteomes" id="UP000661607"/>
    </source>
</evidence>
<keyword evidence="2" id="KW-0732">Signal</keyword>
<keyword evidence="4" id="KW-1185">Reference proteome</keyword>
<evidence type="ECO:0000256" key="1">
    <source>
        <dbReference type="SAM" id="MobiDB-lite"/>
    </source>
</evidence>
<evidence type="ECO:0000313" key="3">
    <source>
        <dbReference type="EMBL" id="MBE1563446.1"/>
    </source>
</evidence>
<reference evidence="3 4" key="1">
    <citation type="submission" date="2020-10" db="EMBL/GenBank/DDBJ databases">
        <title>Sequencing the genomes of 1000 actinobacteria strains.</title>
        <authorList>
            <person name="Klenk H.-P."/>
        </authorList>
    </citation>
    <scope>NUCLEOTIDE SEQUENCE [LARGE SCALE GENOMIC DNA]</scope>
    <source>
        <strain evidence="3 4">DSM 43748</strain>
    </source>
</reference>
<feature type="chain" id="PRO_5046266863" evidence="2">
    <location>
        <begin position="24"/>
        <end position="103"/>
    </location>
</feature>
<proteinExistence type="predicted"/>
<dbReference type="PROSITE" id="PS51257">
    <property type="entry name" value="PROKAR_LIPOPROTEIN"/>
    <property type="match status" value="1"/>
</dbReference>
<dbReference type="EMBL" id="JADBEF010000001">
    <property type="protein sequence ID" value="MBE1563446.1"/>
    <property type="molecule type" value="Genomic_DNA"/>
</dbReference>
<name>A0ABR9KN44_9ACTN</name>
<gene>
    <name evidence="3" type="ORF">H4W81_006225</name>
</gene>
<accession>A0ABR9KN44</accession>
<dbReference type="RefSeq" id="WP_192778018.1">
    <property type="nucleotide sequence ID" value="NZ_BAAASY010000006.1"/>
</dbReference>
<sequence length="103" mass="11383">MPKRSFAIVPLILLLGCGAHVSAAVRKVFADQLEAIRRKQDPEIEPVKGVTLLPELSSEAARPYLTREIRAALDDLECGKEFHPMSSPKRTSLQARVDAEFGQ</sequence>
<evidence type="ECO:0000256" key="2">
    <source>
        <dbReference type="SAM" id="SignalP"/>
    </source>
</evidence>
<organism evidence="3 4">
    <name type="scientific">Nonomuraea africana</name>
    <dbReference type="NCBI Taxonomy" id="46171"/>
    <lineage>
        <taxon>Bacteria</taxon>
        <taxon>Bacillati</taxon>
        <taxon>Actinomycetota</taxon>
        <taxon>Actinomycetes</taxon>
        <taxon>Streptosporangiales</taxon>
        <taxon>Streptosporangiaceae</taxon>
        <taxon>Nonomuraea</taxon>
    </lineage>
</organism>
<feature type="region of interest" description="Disordered" evidence="1">
    <location>
        <begin position="81"/>
        <end position="103"/>
    </location>
</feature>
<comment type="caution">
    <text evidence="3">The sequence shown here is derived from an EMBL/GenBank/DDBJ whole genome shotgun (WGS) entry which is preliminary data.</text>
</comment>
<dbReference type="Proteomes" id="UP000661607">
    <property type="component" value="Unassembled WGS sequence"/>
</dbReference>
<feature type="signal peptide" evidence="2">
    <location>
        <begin position="1"/>
        <end position="23"/>
    </location>
</feature>